<dbReference type="PROSITE" id="PS50043">
    <property type="entry name" value="HTH_LUXR_2"/>
    <property type="match status" value="1"/>
</dbReference>
<dbReference type="InterPro" id="IPR036388">
    <property type="entry name" value="WH-like_DNA-bd_sf"/>
</dbReference>
<name>A0ABN3CQM7_9ACTN</name>
<organism evidence="4 5">
    <name type="scientific">Nonomuraea monospora</name>
    <dbReference type="NCBI Taxonomy" id="568818"/>
    <lineage>
        <taxon>Bacteria</taxon>
        <taxon>Bacillati</taxon>
        <taxon>Actinomycetota</taxon>
        <taxon>Actinomycetes</taxon>
        <taxon>Streptosporangiales</taxon>
        <taxon>Streptosporangiaceae</taxon>
        <taxon>Nonomuraea</taxon>
    </lineage>
</organism>
<evidence type="ECO:0000313" key="4">
    <source>
        <dbReference type="EMBL" id="GAA2211626.1"/>
    </source>
</evidence>
<gene>
    <name evidence="4" type="ORF">GCM10009850_070860</name>
</gene>
<dbReference type="InterPro" id="IPR016032">
    <property type="entry name" value="Sig_transdc_resp-reg_C-effctor"/>
</dbReference>
<dbReference type="Pfam" id="PF00196">
    <property type="entry name" value="GerE"/>
    <property type="match status" value="1"/>
</dbReference>
<dbReference type="PANTHER" id="PTHR16305:SF35">
    <property type="entry name" value="TRANSCRIPTIONAL ACTIVATOR DOMAIN"/>
    <property type="match status" value="1"/>
</dbReference>
<dbReference type="Proteomes" id="UP001499843">
    <property type="component" value="Unassembled WGS sequence"/>
</dbReference>
<evidence type="ECO:0000256" key="2">
    <source>
        <dbReference type="ARBA" id="ARBA00022840"/>
    </source>
</evidence>
<dbReference type="SMART" id="SM00421">
    <property type="entry name" value="HTH_LUXR"/>
    <property type="match status" value="1"/>
</dbReference>
<dbReference type="CDD" id="cd06170">
    <property type="entry name" value="LuxR_C_like"/>
    <property type="match status" value="1"/>
</dbReference>
<feature type="domain" description="HTH luxR-type" evidence="3">
    <location>
        <begin position="823"/>
        <end position="887"/>
    </location>
</feature>
<sequence>MGSWPFVGRDGELDTIRACLGPGGARGGGAEGGGTQGGGARGGSAKGIVICGEAGIGKTRLAREMLALAETLGCHTEWVAATASLAAIPFAAVAGLLPAGQVPDGEGLPVLAAAAARVREHGRDRRVVVGVDDAHLLDTGSAALIGHLAAQHLAFVVATCRAGEPVPDTITALWKDGQAPWLDLGTLPASAVDRLVDHTLDGDVDGVTRRRLRDLAAGNPLALRELLSAAVAGQALHRRHGVWHLAGHFRPRGAVQQLLADRLRPLGARTPLVLELLACGEPLPLALLERLVDAAAIEEAEAHGLAVSERAGERVQLRLAHPLYGEVLRAGLPAGRARQLWWRLAGALLETPLRRRDDLLRAALWQVEGGAVARADIVRTGARQAVDRADLALAERLARAAGQAEPCVEADALLARVLEYRGRSAEAAAVLREQPPAGDELPAWALVRAETLYWGSGDAPAAERALDLVRGLPGEDLAEGIRTWILLFDGRCAAVLEVTERLLAARSASAQSAIWATAAATAAAGFLGRAADAAAYHRRGQHLAEERRTELPWGVVELSIARSLAHLAMGELDAAWTVADEGYRQVLSGQSPMMSAGHVGLRGLVEHAQGRPDSAGRSLREAVSALDGRDTFRLTHLFLAGLAAATALGGAGDGARGWMERADATGNDANRLFAPWTVLAGAWTLAAEGRLTDATHTAAYAADLARGLGLPTVEASARYDVLRLGGNGECRRLDELDGVLRTPFSGALAAAAGGLRHGDGQVLSAAADSLVRLGQQLLAAEVATGAVRAYRQAGLAARAAMAAERAAALRAGCEGAVTPLLNHENVTAVLTRREREVALLAVHHSSRVIAERLGLSVATVNNNLARVYGKLGVGNRARLAALLDAVPPGDAP</sequence>
<comment type="caution">
    <text evidence="4">The sequence shown here is derived from an EMBL/GenBank/DDBJ whole genome shotgun (WGS) entry which is preliminary data.</text>
</comment>
<dbReference type="EMBL" id="BAAAQX010000022">
    <property type="protein sequence ID" value="GAA2211626.1"/>
    <property type="molecule type" value="Genomic_DNA"/>
</dbReference>
<protein>
    <submittedName>
        <fullName evidence="4">LuxR family transcriptional regulator</fullName>
    </submittedName>
</protein>
<dbReference type="RefSeq" id="WP_344484583.1">
    <property type="nucleotide sequence ID" value="NZ_BAAAQX010000022.1"/>
</dbReference>
<dbReference type="SUPFAM" id="SSF52540">
    <property type="entry name" value="P-loop containing nucleoside triphosphate hydrolases"/>
    <property type="match status" value="1"/>
</dbReference>
<dbReference type="InterPro" id="IPR027417">
    <property type="entry name" value="P-loop_NTPase"/>
</dbReference>
<keyword evidence="1" id="KW-0547">Nucleotide-binding</keyword>
<evidence type="ECO:0000256" key="1">
    <source>
        <dbReference type="ARBA" id="ARBA00022741"/>
    </source>
</evidence>
<evidence type="ECO:0000259" key="3">
    <source>
        <dbReference type="PROSITE" id="PS50043"/>
    </source>
</evidence>
<dbReference type="Gene3D" id="1.10.10.10">
    <property type="entry name" value="Winged helix-like DNA-binding domain superfamily/Winged helix DNA-binding domain"/>
    <property type="match status" value="1"/>
</dbReference>
<keyword evidence="5" id="KW-1185">Reference proteome</keyword>
<reference evidence="4 5" key="1">
    <citation type="journal article" date="2019" name="Int. J. Syst. Evol. Microbiol.">
        <title>The Global Catalogue of Microorganisms (GCM) 10K type strain sequencing project: providing services to taxonomists for standard genome sequencing and annotation.</title>
        <authorList>
            <consortium name="The Broad Institute Genomics Platform"/>
            <consortium name="The Broad Institute Genome Sequencing Center for Infectious Disease"/>
            <person name="Wu L."/>
            <person name="Ma J."/>
        </authorList>
    </citation>
    <scope>NUCLEOTIDE SEQUENCE [LARGE SCALE GENOMIC DNA]</scope>
    <source>
        <strain evidence="4 5">JCM 16114</strain>
    </source>
</reference>
<evidence type="ECO:0000313" key="5">
    <source>
        <dbReference type="Proteomes" id="UP001499843"/>
    </source>
</evidence>
<dbReference type="PANTHER" id="PTHR16305">
    <property type="entry name" value="TESTICULAR SOLUBLE ADENYLYL CYCLASE"/>
    <property type="match status" value="1"/>
</dbReference>
<keyword evidence="2" id="KW-0067">ATP-binding</keyword>
<proteinExistence type="predicted"/>
<dbReference type="InterPro" id="IPR000792">
    <property type="entry name" value="Tscrpt_reg_LuxR_C"/>
</dbReference>
<accession>A0ABN3CQM7</accession>
<dbReference type="Gene3D" id="3.40.50.300">
    <property type="entry name" value="P-loop containing nucleotide triphosphate hydrolases"/>
    <property type="match status" value="1"/>
</dbReference>
<dbReference type="SUPFAM" id="SSF46894">
    <property type="entry name" value="C-terminal effector domain of the bipartite response regulators"/>
    <property type="match status" value="1"/>
</dbReference>